<dbReference type="PANTHER" id="PTHR28583">
    <property type="entry name" value="ACID AMIDASE"/>
    <property type="match status" value="1"/>
</dbReference>
<organism evidence="1 2">
    <name type="scientific">Pelagibius litoralis</name>
    <dbReference type="NCBI Taxonomy" id="374515"/>
    <lineage>
        <taxon>Bacteria</taxon>
        <taxon>Pseudomonadati</taxon>
        <taxon>Pseudomonadota</taxon>
        <taxon>Alphaproteobacteria</taxon>
        <taxon>Rhodospirillales</taxon>
        <taxon>Rhodovibrionaceae</taxon>
        <taxon>Pelagibius</taxon>
    </lineage>
</organism>
<dbReference type="Proteomes" id="UP000761264">
    <property type="component" value="Unassembled WGS sequence"/>
</dbReference>
<dbReference type="AlphaFoldDB" id="A0A967C6C8"/>
<sequence length="335" mass="36542">MNQPQSNDLPRIPLRPVTGQTELIAAEQARLAALIAYAERRYPGPVIALGDRLSRRWLENSGNPYLAEIETVARALGRPGAYFLNLSYEWACTCSVGPTARGDASRLTRVLDWPFDGLGAQVLALRQTGSAGDWINLTWPGFTGAIQGLAPGRFAAAFNQAPLRRRTPSRIVDWGIDRLGFWGRRALPPGHLLRQVFERAQSYAEAKQQLIQSPLAMPAIFSLAGTGPEEHAVIERLEQRAVVHEGPQVAANHWRGPLPRARARGVVSEERARVMGKEAAAAGPDLAWLRRPVLNETTRLVLYAEPAAGRLVAQGFEAADDHQAAPATAVTELLP</sequence>
<protein>
    <submittedName>
        <fullName evidence="1">Uncharacterized protein</fullName>
    </submittedName>
</protein>
<name>A0A967C6C8_9PROT</name>
<proteinExistence type="predicted"/>
<evidence type="ECO:0000313" key="2">
    <source>
        <dbReference type="Proteomes" id="UP000761264"/>
    </source>
</evidence>
<comment type="caution">
    <text evidence="1">The sequence shown here is derived from an EMBL/GenBank/DDBJ whole genome shotgun (WGS) entry which is preliminary data.</text>
</comment>
<gene>
    <name evidence="1" type="ORF">HBA54_06850</name>
</gene>
<keyword evidence="2" id="KW-1185">Reference proteome</keyword>
<accession>A0A967C6C8</accession>
<dbReference type="EMBL" id="JAAQPH010000004">
    <property type="protein sequence ID" value="NIA68306.1"/>
    <property type="molecule type" value="Genomic_DNA"/>
</dbReference>
<dbReference type="Gene3D" id="3.60.60.10">
    <property type="entry name" value="Penicillin V Acylase, Chain A"/>
    <property type="match status" value="1"/>
</dbReference>
<reference evidence="1" key="1">
    <citation type="submission" date="2020-03" db="EMBL/GenBank/DDBJ databases">
        <title>Genome of Pelagibius litoralis DSM 21314T.</title>
        <authorList>
            <person name="Wang G."/>
        </authorList>
    </citation>
    <scope>NUCLEOTIDE SEQUENCE</scope>
    <source>
        <strain evidence="1">DSM 21314</strain>
    </source>
</reference>
<dbReference type="PANTHER" id="PTHR28583:SF1">
    <property type="entry name" value="ACID CERAMIDASE"/>
    <property type="match status" value="1"/>
</dbReference>
<dbReference type="GO" id="GO:0016810">
    <property type="term" value="F:hydrolase activity, acting on carbon-nitrogen (but not peptide) bonds"/>
    <property type="evidence" value="ECO:0007669"/>
    <property type="project" value="TreeGrafter"/>
</dbReference>
<evidence type="ECO:0000313" key="1">
    <source>
        <dbReference type="EMBL" id="NIA68306.1"/>
    </source>
</evidence>
<dbReference type="RefSeq" id="WP_167222749.1">
    <property type="nucleotide sequence ID" value="NZ_JAAQPH010000004.1"/>
</dbReference>